<organism evidence="2 3">
    <name type="scientific">Pseudomonas oryzihabitans</name>
    <dbReference type="NCBI Taxonomy" id="47885"/>
    <lineage>
        <taxon>Bacteria</taxon>
        <taxon>Pseudomonadati</taxon>
        <taxon>Pseudomonadota</taxon>
        <taxon>Gammaproteobacteria</taxon>
        <taxon>Pseudomonadales</taxon>
        <taxon>Pseudomonadaceae</taxon>
        <taxon>Pseudomonas</taxon>
    </lineage>
</organism>
<name>A0ABX3IVX7_9PSED</name>
<reference evidence="2 3" key="1">
    <citation type="submission" date="2017-01" db="EMBL/GenBank/DDBJ databases">
        <title>Pseudomonas psychrotolerans genome sequencing and assembly.</title>
        <authorList>
            <person name="Vyas B."/>
            <person name="Mayilraj S."/>
        </authorList>
    </citation>
    <scope>NUCLEOTIDE SEQUENCE [LARGE SCALE GENOMIC DNA]</scope>
    <source>
        <strain evidence="2 3">SDS18</strain>
    </source>
</reference>
<dbReference type="Proteomes" id="UP000189310">
    <property type="component" value="Unassembled WGS sequence"/>
</dbReference>
<dbReference type="EMBL" id="MTLN01000006">
    <property type="protein sequence ID" value="ONN71164.1"/>
    <property type="molecule type" value="Genomic_DNA"/>
</dbReference>
<protein>
    <submittedName>
        <fullName evidence="2">Uncharacterized protein</fullName>
    </submittedName>
</protein>
<keyword evidence="1" id="KW-1133">Transmembrane helix</keyword>
<keyword evidence="1" id="KW-0472">Membrane</keyword>
<evidence type="ECO:0000313" key="3">
    <source>
        <dbReference type="Proteomes" id="UP000189310"/>
    </source>
</evidence>
<keyword evidence="3" id="KW-1185">Reference proteome</keyword>
<comment type="caution">
    <text evidence="2">The sequence shown here is derived from an EMBL/GenBank/DDBJ whole genome shotgun (WGS) entry which is preliminary data.</text>
</comment>
<feature type="transmembrane region" description="Helical" evidence="1">
    <location>
        <begin position="69"/>
        <end position="92"/>
    </location>
</feature>
<dbReference type="RefSeq" id="WP_077172031.1">
    <property type="nucleotide sequence ID" value="NZ_MTLN01000006.1"/>
</dbReference>
<proteinExistence type="predicted"/>
<accession>A0ABX3IVX7</accession>
<keyword evidence="1" id="KW-0812">Transmembrane</keyword>
<evidence type="ECO:0000256" key="1">
    <source>
        <dbReference type="SAM" id="Phobius"/>
    </source>
</evidence>
<feature type="transmembrane region" description="Helical" evidence="1">
    <location>
        <begin position="36"/>
        <end position="57"/>
    </location>
</feature>
<feature type="transmembrane region" description="Helical" evidence="1">
    <location>
        <begin position="98"/>
        <end position="118"/>
    </location>
</feature>
<evidence type="ECO:0000313" key="2">
    <source>
        <dbReference type="EMBL" id="ONN71164.1"/>
    </source>
</evidence>
<sequence length="128" mass="13456">MADPTRVKWISSLFSACLYAGWVAYCARHQPATQILLSAAGQWLLSFTATFAFSALINRLVGGRQHYPAAAGAGATAMLLYAGALFGIHGLLGTPHPLATLLPVLLLAGAYAFVYAGLQVRHNLGLAT</sequence>
<gene>
    <name evidence="2" type="ORF">BVL52_11755</name>
</gene>